<dbReference type="AlphaFoldDB" id="A0A443SJM6"/>
<dbReference type="PANTHER" id="PTHR24040">
    <property type="entry name" value="LAMININ G-LIKE DOMAIN-CONTAINING PROTEIN"/>
    <property type="match status" value="1"/>
</dbReference>
<proteinExistence type="predicted"/>
<keyword evidence="3 8" id="KW-0245">EGF-like domain</keyword>
<sequence>MENALNDKSCRQDLAGVNDEAFYTCCQFCFKGILEAFFAKRCAPQKNEGFLRKIQNQCCQRQEPILLSDRKLELADETTDGKCKTGFSLNHKTSKCEDVDECKIDMDNCEKGEVCFNTPGSFVCKKKIKCDAGFKQSISGFCVDLNECETKQHNCVKSNEVCRNRIGSFECVCDVGYKRNKITDLCEDRNECLEMFEACRDPMFCENTPGSFKCICMPGFKHVNGTCEDIDECVETNICERCINTEGSYRCLSCPEGSHMVGNTCSHAEDNEKSQVDDAVCTHKTFNSKCTEIICGRNYFKSPKAQQ</sequence>
<protein>
    <submittedName>
        <fullName evidence="10">Fibulin-1-like protein</fullName>
    </submittedName>
</protein>
<gene>
    <name evidence="10" type="ORF">B4U80_11636</name>
</gene>
<comment type="subcellular location">
    <subcellularLocation>
        <location evidence="1">Secreted</location>
    </subcellularLocation>
</comment>
<dbReference type="OrthoDB" id="6486105at2759"/>
<evidence type="ECO:0000259" key="9">
    <source>
        <dbReference type="PROSITE" id="PS50026"/>
    </source>
</evidence>
<dbReference type="InterPro" id="IPR000152">
    <property type="entry name" value="EGF-type_Asp/Asn_hydroxyl_site"/>
</dbReference>
<dbReference type="PROSITE" id="PS50026">
    <property type="entry name" value="EGF_3"/>
    <property type="match status" value="2"/>
</dbReference>
<keyword evidence="4" id="KW-0732">Signal</keyword>
<keyword evidence="6" id="KW-1015">Disulfide bond</keyword>
<dbReference type="PANTHER" id="PTHR24040:SF13">
    <property type="entry name" value="FIBROPELLIN-1"/>
    <property type="match status" value="1"/>
</dbReference>
<dbReference type="VEuPathDB" id="VectorBase:LDEU004306"/>
<reference evidence="10 11" key="1">
    <citation type="journal article" date="2018" name="Gigascience">
        <title>Genomes of trombidid mites reveal novel predicted allergens and laterally-transferred genes associated with secondary metabolism.</title>
        <authorList>
            <person name="Dong X."/>
            <person name="Chaisiri K."/>
            <person name="Xia D."/>
            <person name="Armstrong S.D."/>
            <person name="Fang Y."/>
            <person name="Donnelly M.J."/>
            <person name="Kadowaki T."/>
            <person name="McGarry J.W."/>
            <person name="Darby A.C."/>
            <person name="Makepeace B.L."/>
        </authorList>
    </citation>
    <scope>NUCLEOTIDE SEQUENCE [LARGE SCALE GENOMIC DNA]</scope>
    <source>
        <strain evidence="10">UoL-UT</strain>
    </source>
</reference>
<dbReference type="InterPro" id="IPR018097">
    <property type="entry name" value="EGF_Ca-bd_CS"/>
</dbReference>
<dbReference type="EMBL" id="NCKV01001809">
    <property type="protein sequence ID" value="RWS27733.1"/>
    <property type="molecule type" value="Genomic_DNA"/>
</dbReference>
<evidence type="ECO:0000256" key="7">
    <source>
        <dbReference type="ARBA" id="ARBA00023180"/>
    </source>
</evidence>
<evidence type="ECO:0000256" key="4">
    <source>
        <dbReference type="ARBA" id="ARBA00022729"/>
    </source>
</evidence>
<evidence type="ECO:0000256" key="1">
    <source>
        <dbReference type="ARBA" id="ARBA00004613"/>
    </source>
</evidence>
<dbReference type="SMART" id="SM00179">
    <property type="entry name" value="EGF_CA"/>
    <property type="match status" value="4"/>
</dbReference>
<evidence type="ECO:0000313" key="10">
    <source>
        <dbReference type="EMBL" id="RWS27733.1"/>
    </source>
</evidence>
<comment type="caution">
    <text evidence="10">The sequence shown here is derived from an EMBL/GenBank/DDBJ whole genome shotgun (WGS) entry which is preliminary data.</text>
</comment>
<name>A0A443SJM6_9ACAR</name>
<dbReference type="Gene3D" id="2.10.25.10">
    <property type="entry name" value="Laminin"/>
    <property type="match status" value="4"/>
</dbReference>
<evidence type="ECO:0000313" key="11">
    <source>
        <dbReference type="Proteomes" id="UP000288716"/>
    </source>
</evidence>
<dbReference type="InterPro" id="IPR000742">
    <property type="entry name" value="EGF"/>
</dbReference>
<dbReference type="PROSITE" id="PS01187">
    <property type="entry name" value="EGF_CA"/>
    <property type="match status" value="1"/>
</dbReference>
<dbReference type="InterPro" id="IPR051145">
    <property type="entry name" value="GAS-SHBG-PROS"/>
</dbReference>
<evidence type="ECO:0000256" key="6">
    <source>
        <dbReference type="ARBA" id="ARBA00023157"/>
    </source>
</evidence>
<dbReference type="FunFam" id="2.10.25.10:FF:000002">
    <property type="entry name" value="Latent-transforming growth factor beta-binding protein 3"/>
    <property type="match status" value="1"/>
</dbReference>
<feature type="domain" description="EGF-like" evidence="9">
    <location>
        <begin position="144"/>
        <end position="187"/>
    </location>
</feature>
<keyword evidence="2" id="KW-0964">Secreted</keyword>
<keyword evidence="5" id="KW-0677">Repeat</keyword>
<dbReference type="Pfam" id="PF07645">
    <property type="entry name" value="EGF_CA"/>
    <property type="match status" value="4"/>
</dbReference>
<accession>A0A443SJM6</accession>
<dbReference type="CDD" id="cd00054">
    <property type="entry name" value="EGF_CA"/>
    <property type="match status" value="2"/>
</dbReference>
<keyword evidence="11" id="KW-1185">Reference proteome</keyword>
<dbReference type="FunFam" id="2.10.25.10:FF:000005">
    <property type="entry name" value="Fibrillin 2"/>
    <property type="match status" value="1"/>
</dbReference>
<dbReference type="InterPro" id="IPR049883">
    <property type="entry name" value="NOTCH1_EGF-like"/>
</dbReference>
<organism evidence="10 11">
    <name type="scientific">Leptotrombidium deliense</name>
    <dbReference type="NCBI Taxonomy" id="299467"/>
    <lineage>
        <taxon>Eukaryota</taxon>
        <taxon>Metazoa</taxon>
        <taxon>Ecdysozoa</taxon>
        <taxon>Arthropoda</taxon>
        <taxon>Chelicerata</taxon>
        <taxon>Arachnida</taxon>
        <taxon>Acari</taxon>
        <taxon>Acariformes</taxon>
        <taxon>Trombidiformes</taxon>
        <taxon>Prostigmata</taxon>
        <taxon>Anystina</taxon>
        <taxon>Parasitengona</taxon>
        <taxon>Trombiculoidea</taxon>
        <taxon>Trombiculidae</taxon>
        <taxon>Leptotrombidium</taxon>
    </lineage>
</organism>
<dbReference type="SMART" id="SM00181">
    <property type="entry name" value="EGF"/>
    <property type="match status" value="4"/>
</dbReference>
<dbReference type="GO" id="GO:0005576">
    <property type="term" value="C:extracellular region"/>
    <property type="evidence" value="ECO:0007669"/>
    <property type="project" value="UniProtKB-SubCell"/>
</dbReference>
<dbReference type="GO" id="GO:0005509">
    <property type="term" value="F:calcium ion binding"/>
    <property type="evidence" value="ECO:0007669"/>
    <property type="project" value="InterPro"/>
</dbReference>
<dbReference type="STRING" id="299467.A0A443SJM6"/>
<dbReference type="InterPro" id="IPR009030">
    <property type="entry name" value="Growth_fac_rcpt_cys_sf"/>
</dbReference>
<dbReference type="SUPFAM" id="SSF57184">
    <property type="entry name" value="Growth factor receptor domain"/>
    <property type="match status" value="2"/>
</dbReference>
<dbReference type="PROSITE" id="PS01186">
    <property type="entry name" value="EGF_2"/>
    <property type="match status" value="2"/>
</dbReference>
<dbReference type="PROSITE" id="PS00010">
    <property type="entry name" value="ASX_HYDROXYL"/>
    <property type="match status" value="2"/>
</dbReference>
<feature type="domain" description="EGF-like" evidence="9">
    <location>
        <begin position="188"/>
        <end position="228"/>
    </location>
</feature>
<evidence type="ECO:0000256" key="3">
    <source>
        <dbReference type="ARBA" id="ARBA00022536"/>
    </source>
</evidence>
<dbReference type="Proteomes" id="UP000288716">
    <property type="component" value="Unassembled WGS sequence"/>
</dbReference>
<evidence type="ECO:0000256" key="5">
    <source>
        <dbReference type="ARBA" id="ARBA00022737"/>
    </source>
</evidence>
<evidence type="ECO:0000256" key="2">
    <source>
        <dbReference type="ARBA" id="ARBA00022525"/>
    </source>
</evidence>
<keyword evidence="7" id="KW-0325">Glycoprotein</keyword>
<evidence type="ECO:0000256" key="8">
    <source>
        <dbReference type="PROSITE-ProRule" id="PRU00076"/>
    </source>
</evidence>
<comment type="caution">
    <text evidence="8">Lacks conserved residue(s) required for the propagation of feature annotation.</text>
</comment>
<dbReference type="InterPro" id="IPR001881">
    <property type="entry name" value="EGF-like_Ca-bd_dom"/>
</dbReference>